<keyword evidence="6" id="KW-0472">Membrane</keyword>
<dbReference type="Proteomes" id="UP000184387">
    <property type="component" value="Unassembled WGS sequence"/>
</dbReference>
<dbReference type="InterPro" id="IPR017438">
    <property type="entry name" value="ATP-NAD_kinase_N"/>
</dbReference>
<feature type="transmembrane region" description="Helical" evidence="6">
    <location>
        <begin position="154"/>
        <end position="171"/>
    </location>
</feature>
<dbReference type="AlphaFoldDB" id="A0A1M6NJA4"/>
<dbReference type="Pfam" id="PF19279">
    <property type="entry name" value="YegS_C"/>
    <property type="match status" value="1"/>
</dbReference>
<dbReference type="EMBL" id="FQZF01000026">
    <property type="protein sequence ID" value="SHJ95726.1"/>
    <property type="molecule type" value="Genomic_DNA"/>
</dbReference>
<feature type="domain" description="DAGKc" evidence="7">
    <location>
        <begin position="1"/>
        <end position="130"/>
    </location>
</feature>
<proteinExistence type="predicted"/>
<organism evidence="8 9">
    <name type="scientific">Muricoccus roseus</name>
    <dbReference type="NCBI Taxonomy" id="198092"/>
    <lineage>
        <taxon>Bacteria</taxon>
        <taxon>Pseudomonadati</taxon>
        <taxon>Pseudomonadota</taxon>
        <taxon>Alphaproteobacteria</taxon>
        <taxon>Acetobacterales</taxon>
        <taxon>Roseomonadaceae</taxon>
        <taxon>Muricoccus</taxon>
    </lineage>
</organism>
<dbReference type="Pfam" id="PF00781">
    <property type="entry name" value="DAGK_cat"/>
    <property type="match status" value="1"/>
</dbReference>
<dbReference type="SUPFAM" id="SSF111331">
    <property type="entry name" value="NAD kinase/diacylglycerol kinase-like"/>
    <property type="match status" value="1"/>
</dbReference>
<feature type="region of interest" description="Disordered" evidence="5">
    <location>
        <begin position="299"/>
        <end position="320"/>
    </location>
</feature>
<dbReference type="PROSITE" id="PS50146">
    <property type="entry name" value="DAGK"/>
    <property type="match status" value="1"/>
</dbReference>
<dbReference type="GO" id="GO:0016301">
    <property type="term" value="F:kinase activity"/>
    <property type="evidence" value="ECO:0007669"/>
    <property type="project" value="UniProtKB-KW"/>
</dbReference>
<keyword evidence="6" id="KW-1133">Transmembrane helix</keyword>
<reference evidence="8 9" key="1">
    <citation type="submission" date="2016-11" db="EMBL/GenBank/DDBJ databases">
        <authorList>
            <person name="Jaros S."/>
            <person name="Januszkiewicz K."/>
            <person name="Wedrychowicz H."/>
        </authorList>
    </citation>
    <scope>NUCLEOTIDE SEQUENCE [LARGE SCALE GENOMIC DNA]</scope>
    <source>
        <strain evidence="8 9">DSM 14916</strain>
    </source>
</reference>
<dbReference type="InterPro" id="IPR050187">
    <property type="entry name" value="Lipid_Phosphate_FormReg"/>
</dbReference>
<dbReference type="InterPro" id="IPR001206">
    <property type="entry name" value="Diacylglycerol_kinase_cat_dom"/>
</dbReference>
<dbReference type="GO" id="GO:0005886">
    <property type="term" value="C:plasma membrane"/>
    <property type="evidence" value="ECO:0007669"/>
    <property type="project" value="TreeGrafter"/>
</dbReference>
<protein>
    <submittedName>
        <fullName evidence="8">Diacylglycerol kinase family enzyme</fullName>
    </submittedName>
</protein>
<gene>
    <name evidence="8" type="ORF">SAMN02745194_03818</name>
</gene>
<evidence type="ECO:0000256" key="4">
    <source>
        <dbReference type="ARBA" id="ARBA00022840"/>
    </source>
</evidence>
<accession>A0A1M6NJA4</accession>
<dbReference type="SMART" id="SM00046">
    <property type="entry name" value="DAGKc"/>
    <property type="match status" value="1"/>
</dbReference>
<evidence type="ECO:0000256" key="1">
    <source>
        <dbReference type="ARBA" id="ARBA00022679"/>
    </source>
</evidence>
<keyword evidence="6" id="KW-0812">Transmembrane</keyword>
<dbReference type="STRING" id="198092.SAMN02745194_03818"/>
<name>A0A1M6NJA4_9PROT</name>
<evidence type="ECO:0000256" key="2">
    <source>
        <dbReference type="ARBA" id="ARBA00022741"/>
    </source>
</evidence>
<evidence type="ECO:0000256" key="3">
    <source>
        <dbReference type="ARBA" id="ARBA00022777"/>
    </source>
</evidence>
<keyword evidence="3 8" id="KW-0418">Kinase</keyword>
<dbReference type="InterPro" id="IPR016064">
    <property type="entry name" value="NAD/diacylglycerol_kinase_sf"/>
</dbReference>
<dbReference type="InterPro" id="IPR045540">
    <property type="entry name" value="YegS/DAGK_C"/>
</dbReference>
<evidence type="ECO:0000313" key="9">
    <source>
        <dbReference type="Proteomes" id="UP000184387"/>
    </source>
</evidence>
<evidence type="ECO:0000313" key="8">
    <source>
        <dbReference type="EMBL" id="SHJ95726.1"/>
    </source>
</evidence>
<keyword evidence="1" id="KW-0808">Transferase</keyword>
<dbReference type="RefSeq" id="WP_073137668.1">
    <property type="nucleotide sequence ID" value="NZ_FQZF01000026.1"/>
</dbReference>
<dbReference type="PANTHER" id="PTHR12358:SF106">
    <property type="entry name" value="LIPID KINASE YEGS"/>
    <property type="match status" value="1"/>
</dbReference>
<keyword evidence="2" id="KW-0547">Nucleotide-binding</keyword>
<evidence type="ECO:0000259" key="7">
    <source>
        <dbReference type="PROSITE" id="PS50146"/>
    </source>
</evidence>
<dbReference type="PANTHER" id="PTHR12358">
    <property type="entry name" value="SPHINGOSINE KINASE"/>
    <property type="match status" value="1"/>
</dbReference>
<evidence type="ECO:0000256" key="5">
    <source>
        <dbReference type="SAM" id="MobiDB-lite"/>
    </source>
</evidence>
<keyword evidence="9" id="KW-1185">Reference proteome</keyword>
<dbReference type="GO" id="GO:0005524">
    <property type="term" value="F:ATP binding"/>
    <property type="evidence" value="ECO:0007669"/>
    <property type="project" value="UniProtKB-KW"/>
</dbReference>
<dbReference type="OrthoDB" id="142078at2"/>
<sequence>MTGAVLVMNRRAGTLAGRPELPDLIEAALCRAGFDLTVISAEAAPDIGGQIQAALDTGAPLIIVGGGDGTVRSVAARLAGTDRMLAILPLGTLNLLARDLGMPLDPLEAAEALARSVPRRIDLGEVNGQIFACQSVIGLPNTVGRARQRFRRRGGLYVVLRVIMAAARALLRQRPMRLMVNAPGWQKPWRIWTRAMSVVNNAYDEGTGLMFHRSRLDGGMLNLYVSRNFSIGWTAKMLIAMALGMWKRSDSIHILTGPSFTIHARRRRLLVMNDGEGSVLRTPLNYTLHPRALAVLAPPQAAPAEDRAAPTTASSVPPPE</sequence>
<evidence type="ECO:0000256" key="6">
    <source>
        <dbReference type="SAM" id="Phobius"/>
    </source>
</evidence>
<dbReference type="Gene3D" id="2.60.200.40">
    <property type="match status" value="1"/>
</dbReference>
<keyword evidence="4" id="KW-0067">ATP-binding</keyword>
<dbReference type="Gene3D" id="3.40.50.10330">
    <property type="entry name" value="Probable inorganic polyphosphate/atp-NAD kinase, domain 1"/>
    <property type="match status" value="1"/>
</dbReference>